<dbReference type="SUPFAM" id="SSF50494">
    <property type="entry name" value="Trypsin-like serine proteases"/>
    <property type="match status" value="1"/>
</dbReference>
<organism evidence="1 2">
    <name type="scientific">Microbacterium alkaliflavum</name>
    <dbReference type="NCBI Taxonomy" id="3248839"/>
    <lineage>
        <taxon>Bacteria</taxon>
        <taxon>Bacillati</taxon>
        <taxon>Actinomycetota</taxon>
        <taxon>Actinomycetes</taxon>
        <taxon>Micrococcales</taxon>
        <taxon>Microbacteriaceae</taxon>
        <taxon>Microbacterium</taxon>
    </lineage>
</organism>
<dbReference type="InterPro" id="IPR043504">
    <property type="entry name" value="Peptidase_S1_PA_chymotrypsin"/>
</dbReference>
<evidence type="ECO:0000313" key="2">
    <source>
        <dbReference type="Proteomes" id="UP001610861"/>
    </source>
</evidence>
<evidence type="ECO:0000313" key="1">
    <source>
        <dbReference type="EMBL" id="MFH8249431.1"/>
    </source>
</evidence>
<gene>
    <name evidence="1" type="ORF">ACH3VR_03560</name>
</gene>
<dbReference type="InterPro" id="IPR009003">
    <property type="entry name" value="Peptidase_S1_PA"/>
</dbReference>
<protein>
    <recommendedName>
        <fullName evidence="3">Trypsin-like peptidase domain-containing protein</fullName>
    </recommendedName>
</protein>
<accession>A0ABW7Q3M5</accession>
<name>A0ABW7Q3M5_9MICO</name>
<dbReference type="RefSeq" id="WP_396639368.1">
    <property type="nucleotide sequence ID" value="NZ_JBIQWL010000001.1"/>
</dbReference>
<keyword evidence="2" id="KW-1185">Reference proteome</keyword>
<comment type="caution">
    <text evidence="1">The sequence shown here is derived from an EMBL/GenBank/DDBJ whole genome shotgun (WGS) entry which is preliminary data.</text>
</comment>
<evidence type="ECO:0008006" key="3">
    <source>
        <dbReference type="Google" id="ProtNLM"/>
    </source>
</evidence>
<proteinExistence type="predicted"/>
<dbReference type="Gene3D" id="2.40.10.10">
    <property type="entry name" value="Trypsin-like serine proteases"/>
    <property type="match status" value="2"/>
</dbReference>
<reference evidence="1 2" key="1">
    <citation type="submission" date="2024-09" db="EMBL/GenBank/DDBJ databases">
        <authorList>
            <person name="Pan X."/>
        </authorList>
    </citation>
    <scope>NUCLEOTIDE SEQUENCE [LARGE SCALE GENOMIC DNA]</scope>
    <source>
        <strain evidence="1 2">B2969</strain>
    </source>
</reference>
<dbReference type="EMBL" id="JBIQWL010000001">
    <property type="protein sequence ID" value="MFH8249431.1"/>
    <property type="molecule type" value="Genomic_DNA"/>
</dbReference>
<sequence length="504" mass="54074">MADELDPRQVLELRERARDRLIPIPGVLAVGFGRKQVGEQLTDRRALRVYVEEKKPLDQVAAGEVIPAEIEGVPTDVLPIPRGRAFGTQDTQRHSPLLGGITITNLKLDAAGTFGAGTLGCFATIDGQAPRENIVLLTNNHVLATNGGQLDDTVYQPPLVGGLIDKANAGAIAKVHSLGVNGTHGYTYPGEKPVDYYVDCATAKLAIDISSWCDCNCGVSYKNALRDLTVGGRIWLEGVARAVDGETVYKSGCTTGGTRGTIADPLGSAMIGTPAVQVDNIILIDRTNPPDPLFAAEGDSGSALVNDQSRLIGLVFGGQDATEPNPQAFACHIAPALDALKVTPISTQNPPVAPAGKASTATFAPAAATLADEEDQTLRLQERARETAEGRRLYGDFLQHRSEIVALVNRRRRVTIAWHRVRGPAYFAHFAESARHPEHRIPSEIDGVSRRELLERMADALTAEGSEPLRAAITRHRDELMALVDRFDDLHSLVDGFGEHPATA</sequence>
<dbReference type="Proteomes" id="UP001610861">
    <property type="component" value="Unassembled WGS sequence"/>
</dbReference>